<proteinExistence type="predicted"/>
<organism evidence="2 3">
    <name type="scientific">Anguilla anguilla</name>
    <name type="common">European freshwater eel</name>
    <name type="synonym">Muraena anguilla</name>
    <dbReference type="NCBI Taxonomy" id="7936"/>
    <lineage>
        <taxon>Eukaryota</taxon>
        <taxon>Metazoa</taxon>
        <taxon>Chordata</taxon>
        <taxon>Craniata</taxon>
        <taxon>Vertebrata</taxon>
        <taxon>Euteleostomi</taxon>
        <taxon>Actinopterygii</taxon>
        <taxon>Neopterygii</taxon>
        <taxon>Teleostei</taxon>
        <taxon>Anguilliformes</taxon>
        <taxon>Anguillidae</taxon>
        <taxon>Anguilla</taxon>
    </lineage>
</organism>
<comment type="caution">
    <text evidence="2">The sequence shown here is derived from an EMBL/GenBank/DDBJ whole genome shotgun (WGS) entry which is preliminary data.</text>
</comment>
<sequence>MKTILLTTHGRPKTKENLVPLEQDPCVKQSKRHCVPAGTWHASAGCRGSSATQGHARIYCATAQQRALKYQGGQRAISGDERSGERERERAEHSEQLTGLESRISESS</sequence>
<dbReference type="AlphaFoldDB" id="A0A9D3RM07"/>
<reference evidence="2" key="1">
    <citation type="submission" date="2021-01" db="EMBL/GenBank/DDBJ databases">
        <title>A chromosome-scale assembly of European eel, Anguilla anguilla.</title>
        <authorList>
            <person name="Henkel C."/>
            <person name="Jong-Raadsen S.A."/>
            <person name="Dufour S."/>
            <person name="Weltzien F.-A."/>
            <person name="Palstra A.P."/>
            <person name="Pelster B."/>
            <person name="Spaink H.P."/>
            <person name="Van Den Thillart G.E."/>
            <person name="Jansen H."/>
            <person name="Zahm M."/>
            <person name="Klopp C."/>
            <person name="Cedric C."/>
            <person name="Louis A."/>
            <person name="Berthelot C."/>
            <person name="Parey E."/>
            <person name="Roest Crollius H."/>
            <person name="Montfort J."/>
            <person name="Robinson-Rechavi M."/>
            <person name="Bucao C."/>
            <person name="Bouchez O."/>
            <person name="Gislard M."/>
            <person name="Lluch J."/>
            <person name="Milhes M."/>
            <person name="Lampietro C."/>
            <person name="Lopez Roques C."/>
            <person name="Donnadieu C."/>
            <person name="Braasch I."/>
            <person name="Desvignes T."/>
            <person name="Postlethwait J."/>
            <person name="Bobe J."/>
            <person name="Guiguen Y."/>
            <person name="Dirks R."/>
        </authorList>
    </citation>
    <scope>NUCLEOTIDE SEQUENCE</scope>
    <source>
        <strain evidence="2">Tag_6206</strain>
        <tissue evidence="2">Liver</tissue>
    </source>
</reference>
<feature type="compositionally biased region" description="Basic and acidic residues" evidence="1">
    <location>
        <begin position="78"/>
        <end position="95"/>
    </location>
</feature>
<protein>
    <submittedName>
        <fullName evidence="2">Uncharacterized protein</fullName>
    </submittedName>
</protein>
<dbReference type="EMBL" id="JAFIRN010000014">
    <property type="protein sequence ID" value="KAG5835393.1"/>
    <property type="molecule type" value="Genomic_DNA"/>
</dbReference>
<accession>A0A9D3RM07</accession>
<feature type="region of interest" description="Disordered" evidence="1">
    <location>
        <begin position="70"/>
        <end position="108"/>
    </location>
</feature>
<evidence type="ECO:0000313" key="2">
    <source>
        <dbReference type="EMBL" id="KAG5835393.1"/>
    </source>
</evidence>
<evidence type="ECO:0000256" key="1">
    <source>
        <dbReference type="SAM" id="MobiDB-lite"/>
    </source>
</evidence>
<keyword evidence="3" id="KW-1185">Reference proteome</keyword>
<evidence type="ECO:0000313" key="3">
    <source>
        <dbReference type="Proteomes" id="UP001044222"/>
    </source>
</evidence>
<name>A0A9D3RM07_ANGAN</name>
<dbReference type="Proteomes" id="UP001044222">
    <property type="component" value="Chromosome 14"/>
</dbReference>
<gene>
    <name evidence="2" type="ORF">ANANG_G00243450</name>
</gene>